<accession>B0VJK3</accession>
<dbReference type="eggNOG" id="COG3204">
    <property type="taxonomic scope" value="Bacteria"/>
</dbReference>
<dbReference type="EMBL" id="CU466930">
    <property type="protein sequence ID" value="CAO81688.1"/>
    <property type="molecule type" value="Genomic_DNA"/>
</dbReference>
<evidence type="ECO:0000313" key="2">
    <source>
        <dbReference type="Proteomes" id="UP000002019"/>
    </source>
</evidence>
<dbReference type="AlphaFoldDB" id="B0VJK3"/>
<organism evidence="1 2">
    <name type="scientific">Cloacimonas acidaminovorans (strain Evry)</name>
    <dbReference type="NCBI Taxonomy" id="459349"/>
    <lineage>
        <taxon>Bacteria</taxon>
        <taxon>Pseudomonadati</taxon>
        <taxon>Candidatus Cloacimonadota</taxon>
        <taxon>Candidatus Cloacimonadia</taxon>
        <taxon>Candidatus Cloacimonadales</taxon>
        <taxon>Candidatus Cloacimonadaceae</taxon>
        <taxon>Candidatus Cloacimonas</taxon>
    </lineage>
</organism>
<dbReference type="KEGG" id="caci:CLOAM1861"/>
<gene>
    <name evidence="1" type="ordered locus">CLOAM1861</name>
</gene>
<dbReference type="Proteomes" id="UP000002019">
    <property type="component" value="Chromosome"/>
</dbReference>
<protein>
    <submittedName>
        <fullName evidence="1">Uncharacterized protein</fullName>
    </submittedName>
</protein>
<keyword evidence="2" id="KW-1185">Reference proteome</keyword>
<dbReference type="STRING" id="459349.CLOAM1861"/>
<sequence>MLKKLIIFLILATAIALFALANRPPKEFVLQTDVLNEASGIDFGILNKEVLFSHNDSGNKAEIYALTIDGKILSTLILKGTKNRDWEDIAVAKDPQNDISYIYIADIGDNNAKYNTVYVYRLKEPQLTGKNEILQISAVDTIEISYEDGPRDAEAIFLEPKTGDIYIISKREEQVGLYRVPYPFNFKDKNNARRIASLPLSWVTAADLSNNGKLLLVKTYTGIYRYKIMLDDKNIIILSKEAKTMPYITETQGEAVCWDAKNKGYFTLSEAATGINQTLYYYK</sequence>
<dbReference type="OrthoDB" id="9798438at2"/>
<name>B0VJK3_CLOAI</name>
<reference evidence="1 2" key="1">
    <citation type="journal article" date="2008" name="J. Bacteriol.">
        <title>'Candidatus Cloacamonas acidaminovorans': genome sequence reconstruction provides a first glimpse of a new bacterial division.</title>
        <authorList>
            <person name="Pelletier E."/>
            <person name="Kreimeyer A."/>
            <person name="Bocs S."/>
            <person name="Rouy Z."/>
            <person name="Gyapay G."/>
            <person name="Chouari R."/>
            <person name="Riviere D."/>
            <person name="Ganesan A."/>
            <person name="Daegelen P."/>
            <person name="Sghir A."/>
            <person name="Cohen G.N."/>
            <person name="Medigue C."/>
            <person name="Weissenbach J."/>
            <person name="Le Paslier D."/>
        </authorList>
    </citation>
    <scope>NUCLEOTIDE SEQUENCE [LARGE SCALE GENOMIC DNA]</scope>
    <source>
        <strain evidence="2">Evry</strain>
    </source>
</reference>
<evidence type="ECO:0000313" key="1">
    <source>
        <dbReference type="EMBL" id="CAO81688.1"/>
    </source>
</evidence>
<dbReference type="SUPFAM" id="SSF63825">
    <property type="entry name" value="YWTD domain"/>
    <property type="match status" value="1"/>
</dbReference>
<dbReference type="RefSeq" id="WP_015425546.1">
    <property type="nucleotide sequence ID" value="NC_020449.1"/>
</dbReference>
<dbReference type="HOGENOM" id="CLU_058234_0_1_0"/>
<proteinExistence type="predicted"/>